<evidence type="ECO:0000256" key="3">
    <source>
        <dbReference type="SAM" id="MobiDB-lite"/>
    </source>
</evidence>
<dbReference type="InterPro" id="IPR011257">
    <property type="entry name" value="DNA_glycosylase"/>
</dbReference>
<dbReference type="PANTHER" id="PTHR43003:SF6">
    <property type="entry name" value="DNA GLYCOSYLASE"/>
    <property type="match status" value="1"/>
</dbReference>
<comment type="caution">
    <text evidence="4">The sequence shown here is derived from an EMBL/GenBank/DDBJ whole genome shotgun (WGS) entry which is preliminary data.</text>
</comment>
<sequence>MPRSSAPGGVPVTAGTPPSCAVSPGTATSGAALSGTACVVHAGRGPGAQARERRWRPAAPVDLALTLSPHRRGGGDPAWRRTPDGAFWRTSRTPEGPATLRVTGSRDGEIHGQAWGPGAGWLLEMLPSLLGADDDVAGFAALLARLARSTDPRHVRAAAFVADLAGRAGGLRIGRSLRVFEALAPAVLEQKVVGREAWRAWRFLLRRYGEPAPGPAPEGMYVVPSPEVWRVVPSWDWHRAGAEAVRARTIVNAARHAAKLESTTGAAGSADPPDPAPPPGAASISVGPRDAAQVVADVDVAVGIEGSAEADRLLRALPGIGVWTSAEVRQRAHGDPDAPSVGDFHLPGIVGYALTGRKTDDDGMLELLEPFRGHRHRVVRLIELSGVRPPARGPRMAARDYRSF</sequence>
<evidence type="ECO:0000313" key="4">
    <source>
        <dbReference type="EMBL" id="GIH30576.1"/>
    </source>
</evidence>
<organism evidence="4 5">
    <name type="scientific">Microbispora amethystogenes</name>
    <dbReference type="NCBI Taxonomy" id="1427754"/>
    <lineage>
        <taxon>Bacteria</taxon>
        <taxon>Bacillati</taxon>
        <taxon>Actinomycetota</taxon>
        <taxon>Actinomycetes</taxon>
        <taxon>Streptosporangiales</taxon>
        <taxon>Streptosporangiaceae</taxon>
        <taxon>Microbispora</taxon>
    </lineage>
</organism>
<proteinExistence type="predicted"/>
<feature type="region of interest" description="Disordered" evidence="3">
    <location>
        <begin position="67"/>
        <end position="109"/>
    </location>
</feature>
<keyword evidence="1" id="KW-0227">DNA damage</keyword>
<evidence type="ECO:0000313" key="5">
    <source>
        <dbReference type="Proteomes" id="UP000651728"/>
    </source>
</evidence>
<name>A0ABQ4F6Y1_9ACTN</name>
<dbReference type="Proteomes" id="UP000651728">
    <property type="component" value="Unassembled WGS sequence"/>
</dbReference>
<keyword evidence="2" id="KW-0234">DNA repair</keyword>
<gene>
    <name evidence="4" type="ORF">Mam01_07400</name>
</gene>
<reference evidence="4 5" key="1">
    <citation type="submission" date="2021-01" db="EMBL/GenBank/DDBJ databases">
        <title>Whole genome shotgun sequence of Microbispora amethystogenes NBRC 101907.</title>
        <authorList>
            <person name="Komaki H."/>
            <person name="Tamura T."/>
        </authorList>
    </citation>
    <scope>NUCLEOTIDE SEQUENCE [LARGE SCALE GENOMIC DNA]</scope>
    <source>
        <strain evidence="4 5">NBRC 101907</strain>
    </source>
</reference>
<dbReference type="RefSeq" id="WP_239101008.1">
    <property type="nucleotide sequence ID" value="NZ_BAABEJ010000003.1"/>
</dbReference>
<keyword evidence="5" id="KW-1185">Reference proteome</keyword>
<feature type="region of interest" description="Disordered" evidence="3">
    <location>
        <begin position="261"/>
        <end position="286"/>
    </location>
</feature>
<dbReference type="PANTHER" id="PTHR43003">
    <property type="entry name" value="DNA-3-METHYLADENINE GLYCOSYLASE"/>
    <property type="match status" value="1"/>
</dbReference>
<feature type="region of interest" description="Disordered" evidence="3">
    <location>
        <begin position="1"/>
        <end position="28"/>
    </location>
</feature>
<protein>
    <submittedName>
        <fullName evidence="4">3-methyladenine DNA glycosylase</fullName>
    </submittedName>
</protein>
<dbReference type="InterPro" id="IPR051912">
    <property type="entry name" value="Alkylbase_DNA_Glycosylase/TA"/>
</dbReference>
<dbReference type="Gene3D" id="1.10.340.30">
    <property type="entry name" value="Hypothetical protein, domain 2"/>
    <property type="match status" value="1"/>
</dbReference>
<evidence type="ECO:0000256" key="1">
    <source>
        <dbReference type="ARBA" id="ARBA00022763"/>
    </source>
</evidence>
<accession>A0ABQ4F6Y1</accession>
<evidence type="ECO:0000256" key="2">
    <source>
        <dbReference type="ARBA" id="ARBA00023204"/>
    </source>
</evidence>
<dbReference type="SUPFAM" id="SSF48150">
    <property type="entry name" value="DNA-glycosylase"/>
    <property type="match status" value="1"/>
</dbReference>
<dbReference type="EMBL" id="BOOB01000004">
    <property type="protein sequence ID" value="GIH30576.1"/>
    <property type="molecule type" value="Genomic_DNA"/>
</dbReference>